<organism evidence="2 3">
    <name type="scientific">Megamonas hypermegale</name>
    <dbReference type="NCBI Taxonomy" id="158847"/>
    <lineage>
        <taxon>Bacteria</taxon>
        <taxon>Bacillati</taxon>
        <taxon>Bacillota</taxon>
        <taxon>Negativicutes</taxon>
        <taxon>Selenomonadales</taxon>
        <taxon>Selenomonadaceae</taxon>
        <taxon>Megamonas</taxon>
    </lineage>
</organism>
<dbReference type="Pfam" id="PF01464">
    <property type="entry name" value="SLT"/>
    <property type="match status" value="1"/>
</dbReference>
<sequence length="176" mass="21020">MILVLASLSYFVWQNEDFQRKYLYPYDYQDTINFYAGRYEVDRNLVASVILAESKFRQDATSVHGARGLMQIMPETGSWIATQIEDDSFSVDKLYNVNMNIKYGTWYLSELQTEFEGNEVLALAAYNAGRGNVYEWMEKYHWDINFKDYTKIPFPETREYVKRVLENKKHYNRLYK</sequence>
<gene>
    <name evidence="2" type="primary">slt</name>
    <name evidence="2" type="ORF">NCTC10571_01980</name>
</gene>
<reference evidence="2 3" key="1">
    <citation type="submission" date="2018-06" db="EMBL/GenBank/DDBJ databases">
        <authorList>
            <consortium name="Pathogen Informatics"/>
            <person name="Doyle S."/>
        </authorList>
    </citation>
    <scope>NUCLEOTIDE SEQUENCE [LARGE SCALE GENOMIC DNA]</scope>
    <source>
        <strain evidence="2 3">NCTC10571</strain>
    </source>
</reference>
<dbReference type="AlphaFoldDB" id="A0A378NV97"/>
<dbReference type="SUPFAM" id="SSF53955">
    <property type="entry name" value="Lysozyme-like"/>
    <property type="match status" value="1"/>
</dbReference>
<dbReference type="Gene3D" id="1.10.530.10">
    <property type="match status" value="1"/>
</dbReference>
<evidence type="ECO:0000313" key="2">
    <source>
        <dbReference type="EMBL" id="STY71807.1"/>
    </source>
</evidence>
<dbReference type="CDD" id="cd16896">
    <property type="entry name" value="LT_Slt70-like"/>
    <property type="match status" value="1"/>
</dbReference>
<evidence type="ECO:0000259" key="1">
    <source>
        <dbReference type="Pfam" id="PF01464"/>
    </source>
</evidence>
<dbReference type="EC" id="4.2.2.-" evidence="2"/>
<dbReference type="InterPro" id="IPR023346">
    <property type="entry name" value="Lysozyme-like_dom_sf"/>
</dbReference>
<accession>A0A378NV97</accession>
<keyword evidence="2" id="KW-0456">Lyase</keyword>
<proteinExistence type="predicted"/>
<dbReference type="EMBL" id="UGPP01000001">
    <property type="protein sequence ID" value="STY71807.1"/>
    <property type="molecule type" value="Genomic_DNA"/>
</dbReference>
<dbReference type="InterPro" id="IPR008258">
    <property type="entry name" value="Transglycosylase_SLT_dom_1"/>
</dbReference>
<protein>
    <submittedName>
        <fullName evidence="2">Soluble lytic murein transglycosylase</fullName>
        <ecNumber evidence="2">4.2.2.-</ecNumber>
    </submittedName>
</protein>
<feature type="domain" description="Transglycosylase SLT" evidence="1">
    <location>
        <begin position="31"/>
        <end position="141"/>
    </location>
</feature>
<dbReference type="PANTHER" id="PTHR37423:SF2">
    <property type="entry name" value="MEMBRANE-BOUND LYTIC MUREIN TRANSGLYCOSYLASE C"/>
    <property type="match status" value="1"/>
</dbReference>
<dbReference type="Proteomes" id="UP000255234">
    <property type="component" value="Unassembled WGS sequence"/>
</dbReference>
<evidence type="ECO:0000313" key="3">
    <source>
        <dbReference type="Proteomes" id="UP000255234"/>
    </source>
</evidence>
<dbReference type="PANTHER" id="PTHR37423">
    <property type="entry name" value="SOLUBLE LYTIC MUREIN TRANSGLYCOSYLASE-RELATED"/>
    <property type="match status" value="1"/>
</dbReference>
<dbReference type="GO" id="GO:0016829">
    <property type="term" value="F:lyase activity"/>
    <property type="evidence" value="ECO:0007669"/>
    <property type="project" value="UniProtKB-KW"/>
</dbReference>
<name>A0A378NV97_9FIRM</name>